<reference evidence="8" key="1">
    <citation type="submission" date="2016-10" db="EMBL/GenBank/DDBJ databases">
        <authorList>
            <person name="de Groot N.N."/>
        </authorList>
    </citation>
    <scope>NUCLEOTIDE SEQUENCE</scope>
</reference>
<dbReference type="GO" id="GO:0000049">
    <property type="term" value="F:tRNA binding"/>
    <property type="evidence" value="ECO:0007669"/>
    <property type="project" value="TreeGrafter"/>
</dbReference>
<dbReference type="GO" id="GO:0005737">
    <property type="term" value="C:cytoplasm"/>
    <property type="evidence" value="ECO:0007669"/>
    <property type="project" value="UniProtKB-SubCell"/>
</dbReference>
<comment type="similarity">
    <text evidence="2">Belongs to the SUA5 family.</text>
</comment>
<dbReference type="EC" id="2.7.7.87" evidence="3"/>
<accession>A0A1W1BYE9</accession>
<evidence type="ECO:0000256" key="6">
    <source>
        <dbReference type="ARBA" id="ARBA00048366"/>
    </source>
</evidence>
<evidence type="ECO:0000256" key="5">
    <source>
        <dbReference type="ARBA" id="ARBA00022679"/>
    </source>
</evidence>
<dbReference type="InterPro" id="IPR017945">
    <property type="entry name" value="DHBP_synth_RibB-like_a/b_dom"/>
</dbReference>
<dbReference type="GO" id="GO:0006450">
    <property type="term" value="P:regulation of translational fidelity"/>
    <property type="evidence" value="ECO:0007669"/>
    <property type="project" value="TreeGrafter"/>
</dbReference>
<dbReference type="Pfam" id="PF01300">
    <property type="entry name" value="Sua5_yciO_yrdC"/>
    <property type="match status" value="1"/>
</dbReference>
<protein>
    <recommendedName>
        <fullName evidence="3">L-threonylcarbamoyladenylate synthase</fullName>
        <ecNumber evidence="3">2.7.7.87</ecNumber>
    </recommendedName>
</protein>
<name>A0A1W1BYE9_9ZZZZ</name>
<evidence type="ECO:0000313" key="8">
    <source>
        <dbReference type="EMBL" id="SFV58491.1"/>
    </source>
</evidence>
<keyword evidence="5" id="KW-0808">Transferase</keyword>
<dbReference type="PROSITE" id="PS51163">
    <property type="entry name" value="YRDC"/>
    <property type="match status" value="1"/>
</dbReference>
<dbReference type="InterPro" id="IPR006070">
    <property type="entry name" value="Sua5-like_dom"/>
</dbReference>
<feature type="domain" description="YrdC-like" evidence="7">
    <location>
        <begin position="1"/>
        <end position="177"/>
    </location>
</feature>
<comment type="subcellular location">
    <subcellularLocation>
        <location evidence="1">Cytoplasm</location>
    </subcellularLocation>
</comment>
<dbReference type="SUPFAM" id="SSF55821">
    <property type="entry name" value="YrdC/RibB"/>
    <property type="match status" value="1"/>
</dbReference>
<evidence type="ECO:0000256" key="3">
    <source>
        <dbReference type="ARBA" id="ARBA00012584"/>
    </source>
</evidence>
<evidence type="ECO:0000259" key="7">
    <source>
        <dbReference type="PROSITE" id="PS51163"/>
    </source>
</evidence>
<dbReference type="PANTHER" id="PTHR17490:SF18">
    <property type="entry name" value="THREONYLCARBAMOYL-AMP SYNTHASE"/>
    <property type="match status" value="1"/>
</dbReference>
<gene>
    <name evidence="8" type="ORF">MNB_SUP05-5-1088</name>
</gene>
<evidence type="ECO:0000256" key="1">
    <source>
        <dbReference type="ARBA" id="ARBA00004496"/>
    </source>
</evidence>
<dbReference type="GO" id="GO:0003725">
    <property type="term" value="F:double-stranded RNA binding"/>
    <property type="evidence" value="ECO:0007669"/>
    <property type="project" value="InterPro"/>
</dbReference>
<sequence>MIRNKIAKYHLKNGGVIAHQTDTIIGLACLVNQTKAIKKIITIKKRSTKKGLILLGTELSQFKKYLLKDLNQQYLKKLQTEQNISWVCPANKKTTKLIRGDFDTIAIRITNNKNIKALVKNQPLVSTSANINGRKTATTILKLKIYFKNNLDFIILGKKQNNTVSKIKDILTNKEYR</sequence>
<dbReference type="Gene3D" id="3.90.870.10">
    <property type="entry name" value="DHBP synthase"/>
    <property type="match status" value="1"/>
</dbReference>
<dbReference type="AlphaFoldDB" id="A0A1W1BYE9"/>
<dbReference type="InterPro" id="IPR050156">
    <property type="entry name" value="TC-AMP_synthase_SUA5"/>
</dbReference>
<evidence type="ECO:0000256" key="2">
    <source>
        <dbReference type="ARBA" id="ARBA00007663"/>
    </source>
</evidence>
<proteinExistence type="inferred from homology"/>
<organism evidence="8">
    <name type="scientific">hydrothermal vent metagenome</name>
    <dbReference type="NCBI Taxonomy" id="652676"/>
    <lineage>
        <taxon>unclassified sequences</taxon>
        <taxon>metagenomes</taxon>
        <taxon>ecological metagenomes</taxon>
    </lineage>
</organism>
<dbReference type="GO" id="GO:0061710">
    <property type="term" value="F:L-threonylcarbamoyladenylate synthase"/>
    <property type="evidence" value="ECO:0007669"/>
    <property type="project" value="UniProtKB-EC"/>
</dbReference>
<dbReference type="PANTHER" id="PTHR17490">
    <property type="entry name" value="SUA5"/>
    <property type="match status" value="1"/>
</dbReference>
<keyword evidence="4" id="KW-0963">Cytoplasm</keyword>
<comment type="catalytic activity">
    <reaction evidence="6">
        <text>L-threonine + hydrogencarbonate + ATP = L-threonylcarbamoyladenylate + diphosphate + H2O</text>
        <dbReference type="Rhea" id="RHEA:36407"/>
        <dbReference type="ChEBI" id="CHEBI:15377"/>
        <dbReference type="ChEBI" id="CHEBI:17544"/>
        <dbReference type="ChEBI" id="CHEBI:30616"/>
        <dbReference type="ChEBI" id="CHEBI:33019"/>
        <dbReference type="ChEBI" id="CHEBI:57926"/>
        <dbReference type="ChEBI" id="CHEBI:73682"/>
        <dbReference type="EC" id="2.7.7.87"/>
    </reaction>
</comment>
<evidence type="ECO:0000256" key="4">
    <source>
        <dbReference type="ARBA" id="ARBA00022490"/>
    </source>
</evidence>
<dbReference type="EMBL" id="FPHJ01000024">
    <property type="protein sequence ID" value="SFV58491.1"/>
    <property type="molecule type" value="Genomic_DNA"/>
</dbReference>